<feature type="transmembrane region" description="Helical" evidence="1">
    <location>
        <begin position="77"/>
        <end position="98"/>
    </location>
</feature>
<gene>
    <name evidence="3" type="ORF">IAC18_00860</name>
</gene>
<reference evidence="3" key="2">
    <citation type="journal article" date="2021" name="PeerJ">
        <title>Extensive microbial diversity within the chicken gut microbiome revealed by metagenomics and culture.</title>
        <authorList>
            <person name="Gilroy R."/>
            <person name="Ravi A."/>
            <person name="Getino M."/>
            <person name="Pursley I."/>
            <person name="Horton D.L."/>
            <person name="Alikhan N.F."/>
            <person name="Baker D."/>
            <person name="Gharbi K."/>
            <person name="Hall N."/>
            <person name="Watson M."/>
            <person name="Adriaenssens E.M."/>
            <person name="Foster-Nyarko E."/>
            <person name="Jarju S."/>
            <person name="Secka A."/>
            <person name="Antonio M."/>
            <person name="Oren A."/>
            <person name="Chaudhuri R.R."/>
            <person name="La Ragione R."/>
            <person name="Hildebrand F."/>
            <person name="Pallen M.J."/>
        </authorList>
    </citation>
    <scope>NUCLEOTIDE SEQUENCE</scope>
    <source>
        <strain evidence="3">ChiHjej10B9-9673</strain>
    </source>
</reference>
<feature type="chain" id="PRO_5039701712" evidence="2">
    <location>
        <begin position="21"/>
        <end position="360"/>
    </location>
</feature>
<evidence type="ECO:0000256" key="1">
    <source>
        <dbReference type="SAM" id="Phobius"/>
    </source>
</evidence>
<feature type="transmembrane region" description="Helical" evidence="1">
    <location>
        <begin position="169"/>
        <end position="190"/>
    </location>
</feature>
<reference evidence="3" key="1">
    <citation type="submission" date="2020-10" db="EMBL/GenBank/DDBJ databases">
        <authorList>
            <person name="Gilroy R."/>
        </authorList>
    </citation>
    <scope>NUCLEOTIDE SEQUENCE</scope>
    <source>
        <strain evidence="3">ChiHjej10B9-9673</strain>
    </source>
</reference>
<dbReference type="EMBL" id="DVJK01000027">
    <property type="protein sequence ID" value="HIS66088.1"/>
    <property type="molecule type" value="Genomic_DNA"/>
</dbReference>
<accession>A0A9D1FBZ7</accession>
<dbReference type="InterPro" id="IPR014194">
    <property type="entry name" value="Spore_III_AE"/>
</dbReference>
<feature type="transmembrane region" description="Helical" evidence="1">
    <location>
        <begin position="283"/>
        <end position="305"/>
    </location>
</feature>
<dbReference type="AlphaFoldDB" id="A0A9D1FBZ7"/>
<dbReference type="Pfam" id="PF09546">
    <property type="entry name" value="Spore_III_AE"/>
    <property type="match status" value="1"/>
</dbReference>
<evidence type="ECO:0000256" key="2">
    <source>
        <dbReference type="SAM" id="SignalP"/>
    </source>
</evidence>
<evidence type="ECO:0000313" key="3">
    <source>
        <dbReference type="EMBL" id="HIS66088.1"/>
    </source>
</evidence>
<organism evidence="3 4">
    <name type="scientific">Candidatus Scatomorpha merdipullorum</name>
    <dbReference type="NCBI Taxonomy" id="2840927"/>
    <lineage>
        <taxon>Bacteria</taxon>
        <taxon>Bacillati</taxon>
        <taxon>Bacillota</taxon>
        <taxon>Clostridia</taxon>
        <taxon>Eubacteriales</taxon>
        <taxon>Candidatus Scatomorpha</taxon>
    </lineage>
</organism>
<comment type="caution">
    <text evidence="3">The sequence shown here is derived from an EMBL/GenBank/DDBJ whole genome shotgun (WGS) entry which is preliminary data.</text>
</comment>
<feature type="transmembrane region" description="Helical" evidence="1">
    <location>
        <begin position="325"/>
        <end position="355"/>
    </location>
</feature>
<keyword evidence="1" id="KW-0472">Membrane</keyword>
<proteinExistence type="predicted"/>
<keyword evidence="2" id="KW-0732">Signal</keyword>
<sequence length="360" mass="35684">MRGLAVFLLCAALCALPALAAEEDGLFGAEELEEAVPEEAREILGDAGIGDALEPEGLLTRLWEGALDALGSVWREAAAGAVKLTALCLLISAASALAGEAAREYMNMAGCLAVAAVAFGEAGEWISAGAAAVAELHEFSRALLPCLTAAAAAGGMVTGAAARYAATSLFMDILISLTRTLLLPLAYALLAVRTAGAALGNEALNSAAKLIKWLCFGLTAGLMTVFTLYLNLSGAVTGAADAAAARAAKTAISAALPVVGGIISDAAGALTAGASLLRGAVGALGAAVVAAVCLVPFLSLGLRYLFYKAAAALASCFAEKRLAELIGEVGSVFALVLGVTGAAAAMLFVAILSAVKAVGG</sequence>
<protein>
    <submittedName>
        <fullName evidence="3">Stage III sporulation protein AE</fullName>
    </submittedName>
</protein>
<feature type="transmembrane region" description="Helical" evidence="1">
    <location>
        <begin position="142"/>
        <end position="162"/>
    </location>
</feature>
<feature type="transmembrane region" description="Helical" evidence="1">
    <location>
        <begin position="210"/>
        <end position="230"/>
    </location>
</feature>
<keyword evidence="1" id="KW-0812">Transmembrane</keyword>
<name>A0A9D1FBZ7_9FIRM</name>
<keyword evidence="1" id="KW-1133">Transmembrane helix</keyword>
<dbReference type="Proteomes" id="UP000824001">
    <property type="component" value="Unassembled WGS sequence"/>
</dbReference>
<feature type="signal peptide" evidence="2">
    <location>
        <begin position="1"/>
        <end position="20"/>
    </location>
</feature>
<evidence type="ECO:0000313" key="4">
    <source>
        <dbReference type="Proteomes" id="UP000824001"/>
    </source>
</evidence>
<feature type="transmembrane region" description="Helical" evidence="1">
    <location>
        <begin position="251"/>
        <end position="277"/>
    </location>
</feature>